<dbReference type="Gene3D" id="3.40.50.2300">
    <property type="match status" value="1"/>
</dbReference>
<feature type="modified residue" description="4-aspartylphosphate" evidence="6">
    <location>
        <position position="54"/>
    </location>
</feature>
<dbReference type="InterPro" id="IPR007492">
    <property type="entry name" value="LytTR_DNA-bd_dom"/>
</dbReference>
<evidence type="ECO:0000313" key="9">
    <source>
        <dbReference type="EMBL" id="MVO08963.1"/>
    </source>
</evidence>
<dbReference type="EMBL" id="WQLW01000004">
    <property type="protein sequence ID" value="MVO08963.1"/>
    <property type="molecule type" value="Genomic_DNA"/>
</dbReference>
<keyword evidence="10" id="KW-1185">Reference proteome</keyword>
<keyword evidence="4" id="KW-0238">DNA-binding</keyword>
<dbReference type="Proteomes" id="UP000431264">
    <property type="component" value="Unassembled WGS sequence"/>
</dbReference>
<protein>
    <submittedName>
        <fullName evidence="9">Response regulator</fullName>
    </submittedName>
</protein>
<reference evidence="10" key="1">
    <citation type="submission" date="2019-05" db="EMBL/GenBank/DDBJ databases">
        <title>Flavobacterium profundi sp. nov., isolated from a deep-sea seamount.</title>
        <authorList>
            <person name="Zhang D.-C."/>
        </authorList>
    </citation>
    <scope>NUCLEOTIDE SEQUENCE [LARGE SCALE GENOMIC DNA]</scope>
    <source>
        <strain evidence="10">TP390</strain>
    </source>
</reference>
<gene>
    <name evidence="9" type="ORF">GOQ30_07265</name>
</gene>
<organism evidence="9 10">
    <name type="scientific">Flavobacterium profundi</name>
    <dbReference type="NCBI Taxonomy" id="1774945"/>
    <lineage>
        <taxon>Bacteria</taxon>
        <taxon>Pseudomonadati</taxon>
        <taxon>Bacteroidota</taxon>
        <taxon>Flavobacteriia</taxon>
        <taxon>Flavobacteriales</taxon>
        <taxon>Flavobacteriaceae</taxon>
        <taxon>Flavobacterium</taxon>
    </lineage>
</organism>
<dbReference type="Pfam" id="PF00072">
    <property type="entry name" value="Response_reg"/>
    <property type="match status" value="1"/>
</dbReference>
<dbReference type="InterPro" id="IPR001789">
    <property type="entry name" value="Sig_transdc_resp-reg_receiver"/>
</dbReference>
<keyword evidence="1 6" id="KW-0597">Phosphoprotein</keyword>
<evidence type="ECO:0000256" key="3">
    <source>
        <dbReference type="ARBA" id="ARBA00023015"/>
    </source>
</evidence>
<dbReference type="GO" id="GO:0006355">
    <property type="term" value="P:regulation of DNA-templated transcription"/>
    <property type="evidence" value="ECO:0007669"/>
    <property type="project" value="TreeGrafter"/>
</dbReference>
<dbReference type="RefSeq" id="WP_140997352.1">
    <property type="nucleotide sequence ID" value="NZ_VDCZ01000004.1"/>
</dbReference>
<keyword evidence="5" id="KW-0804">Transcription</keyword>
<dbReference type="InterPro" id="IPR011006">
    <property type="entry name" value="CheY-like_superfamily"/>
</dbReference>
<dbReference type="SMART" id="SM00850">
    <property type="entry name" value="LytTR"/>
    <property type="match status" value="1"/>
</dbReference>
<dbReference type="PANTHER" id="PTHR48111:SF1">
    <property type="entry name" value="TWO-COMPONENT RESPONSE REGULATOR ORR33"/>
    <property type="match status" value="1"/>
</dbReference>
<dbReference type="GO" id="GO:0032993">
    <property type="term" value="C:protein-DNA complex"/>
    <property type="evidence" value="ECO:0007669"/>
    <property type="project" value="TreeGrafter"/>
</dbReference>
<dbReference type="InterPro" id="IPR039420">
    <property type="entry name" value="WalR-like"/>
</dbReference>
<name>A0A6I4IGZ4_9FLAO</name>
<dbReference type="OrthoDB" id="2168082at2"/>
<evidence type="ECO:0000313" key="10">
    <source>
        <dbReference type="Proteomes" id="UP000431264"/>
    </source>
</evidence>
<comment type="caution">
    <text evidence="9">The sequence shown here is derived from an EMBL/GenBank/DDBJ whole genome shotgun (WGS) entry which is preliminary data.</text>
</comment>
<dbReference type="SUPFAM" id="SSF52172">
    <property type="entry name" value="CheY-like"/>
    <property type="match status" value="1"/>
</dbReference>
<dbReference type="GO" id="GO:0000976">
    <property type="term" value="F:transcription cis-regulatory region binding"/>
    <property type="evidence" value="ECO:0007669"/>
    <property type="project" value="TreeGrafter"/>
</dbReference>
<dbReference type="GO" id="GO:0000156">
    <property type="term" value="F:phosphorelay response regulator activity"/>
    <property type="evidence" value="ECO:0007669"/>
    <property type="project" value="TreeGrafter"/>
</dbReference>
<accession>A0A6I4IGZ4</accession>
<evidence type="ECO:0000259" key="7">
    <source>
        <dbReference type="PROSITE" id="PS50110"/>
    </source>
</evidence>
<dbReference type="SMART" id="SM00448">
    <property type="entry name" value="REC"/>
    <property type="match status" value="1"/>
</dbReference>
<evidence type="ECO:0000259" key="8">
    <source>
        <dbReference type="PROSITE" id="PS50930"/>
    </source>
</evidence>
<evidence type="ECO:0000256" key="1">
    <source>
        <dbReference type="ARBA" id="ARBA00022553"/>
    </source>
</evidence>
<evidence type="ECO:0000256" key="2">
    <source>
        <dbReference type="ARBA" id="ARBA00023012"/>
    </source>
</evidence>
<feature type="domain" description="Response regulatory" evidence="7">
    <location>
        <begin position="2"/>
        <end position="117"/>
    </location>
</feature>
<proteinExistence type="predicted"/>
<keyword evidence="2" id="KW-0902">Two-component regulatory system</keyword>
<feature type="domain" description="HTH LytTR-type" evidence="8">
    <location>
        <begin position="146"/>
        <end position="235"/>
    </location>
</feature>
<evidence type="ECO:0000256" key="4">
    <source>
        <dbReference type="ARBA" id="ARBA00023125"/>
    </source>
</evidence>
<dbReference type="Gene3D" id="2.40.50.1020">
    <property type="entry name" value="LytTr DNA-binding domain"/>
    <property type="match status" value="1"/>
</dbReference>
<dbReference type="Pfam" id="PF04397">
    <property type="entry name" value="LytTR"/>
    <property type="match status" value="1"/>
</dbReference>
<dbReference type="PANTHER" id="PTHR48111">
    <property type="entry name" value="REGULATOR OF RPOS"/>
    <property type="match status" value="1"/>
</dbReference>
<sequence length="250" mass="28863">MKAIIIDDEPKARNLLEILIQESTTKIETIFQAEDLLSGVKLIKEERPQIVFLDIEMPQHSGLEILDFVNKEELNFEIIFTTAYSEYAIKAFQLTAIDYLLKPLRAETVKEAIEKAIHQIGKSEISTKLEELRKSLKSANFNKIGLPFADGFKFVNFEDIILFEADGMYTKVTTIKETELLVCKPLRHFVEVLENQSNFYKPHRSYLINLKYIKEYIKKDGGYIIMDNETTVSIANDKKEEFLTIVQNIG</sequence>
<keyword evidence="3" id="KW-0805">Transcription regulation</keyword>
<evidence type="ECO:0000256" key="6">
    <source>
        <dbReference type="PROSITE-ProRule" id="PRU00169"/>
    </source>
</evidence>
<dbReference type="PROSITE" id="PS50110">
    <property type="entry name" value="RESPONSE_REGULATORY"/>
    <property type="match status" value="1"/>
</dbReference>
<dbReference type="AlphaFoldDB" id="A0A6I4IGZ4"/>
<dbReference type="GO" id="GO:0005829">
    <property type="term" value="C:cytosol"/>
    <property type="evidence" value="ECO:0007669"/>
    <property type="project" value="TreeGrafter"/>
</dbReference>
<dbReference type="PROSITE" id="PS50930">
    <property type="entry name" value="HTH_LYTTR"/>
    <property type="match status" value="1"/>
</dbReference>
<evidence type="ECO:0000256" key="5">
    <source>
        <dbReference type="ARBA" id="ARBA00023163"/>
    </source>
</evidence>